<feature type="compositionally biased region" description="Polar residues" evidence="1">
    <location>
        <begin position="232"/>
        <end position="268"/>
    </location>
</feature>
<evidence type="ECO:0000313" key="3">
    <source>
        <dbReference type="EMBL" id="KAF1931578.1"/>
    </source>
</evidence>
<feature type="region of interest" description="Disordered" evidence="1">
    <location>
        <begin position="296"/>
        <end position="327"/>
    </location>
</feature>
<feature type="compositionally biased region" description="Basic and acidic residues" evidence="1">
    <location>
        <begin position="426"/>
        <end position="447"/>
    </location>
</feature>
<keyword evidence="2" id="KW-0732">Signal</keyword>
<gene>
    <name evidence="3" type="ORF">M421DRAFT_89868</name>
</gene>
<feature type="region of interest" description="Disordered" evidence="1">
    <location>
        <begin position="230"/>
        <end position="273"/>
    </location>
</feature>
<dbReference type="RefSeq" id="XP_033451826.1">
    <property type="nucleotide sequence ID" value="XM_033597804.1"/>
</dbReference>
<reference evidence="3" key="1">
    <citation type="journal article" date="2020" name="Stud. Mycol.">
        <title>101 Dothideomycetes genomes: a test case for predicting lifestyles and emergence of pathogens.</title>
        <authorList>
            <person name="Haridas S."/>
            <person name="Albert R."/>
            <person name="Binder M."/>
            <person name="Bloem J."/>
            <person name="Labutti K."/>
            <person name="Salamov A."/>
            <person name="Andreopoulos B."/>
            <person name="Baker S."/>
            <person name="Barry K."/>
            <person name="Bills G."/>
            <person name="Bluhm B."/>
            <person name="Cannon C."/>
            <person name="Castanera R."/>
            <person name="Culley D."/>
            <person name="Daum C."/>
            <person name="Ezra D."/>
            <person name="Gonzalez J."/>
            <person name="Henrissat B."/>
            <person name="Kuo A."/>
            <person name="Liang C."/>
            <person name="Lipzen A."/>
            <person name="Lutzoni F."/>
            <person name="Magnuson J."/>
            <person name="Mondo S."/>
            <person name="Nolan M."/>
            <person name="Ohm R."/>
            <person name="Pangilinan J."/>
            <person name="Park H.-J."/>
            <person name="Ramirez L."/>
            <person name="Alfaro M."/>
            <person name="Sun H."/>
            <person name="Tritt A."/>
            <person name="Yoshinaga Y."/>
            <person name="Zwiers L.-H."/>
            <person name="Turgeon B."/>
            <person name="Goodwin S."/>
            <person name="Spatafora J."/>
            <person name="Crous P."/>
            <person name="Grigoriev I."/>
        </authorList>
    </citation>
    <scope>NUCLEOTIDE SEQUENCE</scope>
    <source>
        <strain evidence="3">CBS 183.55</strain>
    </source>
</reference>
<proteinExistence type="predicted"/>
<dbReference type="Proteomes" id="UP000800082">
    <property type="component" value="Unassembled WGS sequence"/>
</dbReference>
<evidence type="ECO:0000256" key="1">
    <source>
        <dbReference type="SAM" id="MobiDB-lite"/>
    </source>
</evidence>
<name>A0A6A5RX35_9PLEO</name>
<feature type="signal peptide" evidence="2">
    <location>
        <begin position="1"/>
        <end position="23"/>
    </location>
</feature>
<feature type="region of interest" description="Disordered" evidence="1">
    <location>
        <begin position="386"/>
        <end position="447"/>
    </location>
</feature>
<dbReference type="GeneID" id="54355471"/>
<evidence type="ECO:0000256" key="2">
    <source>
        <dbReference type="SAM" id="SignalP"/>
    </source>
</evidence>
<protein>
    <submittedName>
        <fullName evidence="3">Uncharacterized protein</fullName>
    </submittedName>
</protein>
<dbReference type="OrthoDB" id="3860394at2759"/>
<dbReference type="AlphaFoldDB" id="A0A6A5RX35"/>
<evidence type="ECO:0000313" key="4">
    <source>
        <dbReference type="Proteomes" id="UP000800082"/>
    </source>
</evidence>
<keyword evidence="4" id="KW-1185">Reference proteome</keyword>
<feature type="chain" id="PRO_5025656421" evidence="2">
    <location>
        <begin position="24"/>
        <end position="447"/>
    </location>
</feature>
<dbReference type="EMBL" id="ML978960">
    <property type="protein sequence ID" value="KAF1931578.1"/>
    <property type="molecule type" value="Genomic_DNA"/>
</dbReference>
<sequence>MFIAYSHVAMLVTGIILAPAVMATPAVQELTDLRIIINLAASTIGDLQNPNRGWGLFGSSSQMGTADLINNITSTILQFKFQVDTNKVEMPPQTALLNPANVTTDPALNTSVPSPPTPTLPLTSSMVLPSTLPTSTPSLDNATTDLSTPYIDYVSAIPNLSTSLTSLGRAWHREMNSPVRDAIGVLQESINTLQTTMLQCQLISSSAVLRTIRASSTLESSQQAWSRFLNLPSRTGSGDDSEDASSTPSRRSEYRLTSPTLCQKSLDSPSEESAMVIKPEALDAFATRSTRPGALEAATANQGDTIKNETPNMEGKKKDPKSLSPEAEPVRSALNRLNTNFGQHNNGTETPAKAVEQVAQVVEDVVEGVKAVVHEAVAWTEKKAEELAKSEDRAGPYDSPATAAGGTSDLDVIATGVLPATVPVQEDGKDKRSDSVQESRVNHDDDK</sequence>
<accession>A0A6A5RX35</accession>
<organism evidence="3 4">
    <name type="scientific">Didymella exigua CBS 183.55</name>
    <dbReference type="NCBI Taxonomy" id="1150837"/>
    <lineage>
        <taxon>Eukaryota</taxon>
        <taxon>Fungi</taxon>
        <taxon>Dikarya</taxon>
        <taxon>Ascomycota</taxon>
        <taxon>Pezizomycotina</taxon>
        <taxon>Dothideomycetes</taxon>
        <taxon>Pleosporomycetidae</taxon>
        <taxon>Pleosporales</taxon>
        <taxon>Pleosporineae</taxon>
        <taxon>Didymellaceae</taxon>
        <taxon>Didymella</taxon>
    </lineage>
</organism>
<feature type="compositionally biased region" description="Polar residues" evidence="1">
    <location>
        <begin position="299"/>
        <end position="311"/>
    </location>
</feature>
<feature type="compositionally biased region" description="Basic and acidic residues" evidence="1">
    <location>
        <begin position="386"/>
        <end position="395"/>
    </location>
</feature>